<accession>D0MIA4</accession>
<evidence type="ECO:0000256" key="1">
    <source>
        <dbReference type="ARBA" id="ARBA00022676"/>
    </source>
</evidence>
<dbReference type="eggNOG" id="COG0438">
    <property type="taxonomic scope" value="Bacteria"/>
</dbReference>
<dbReference type="KEGG" id="rmr:Rmar_1322"/>
<evidence type="ECO:0000313" key="4">
    <source>
        <dbReference type="EMBL" id="ACY48212.1"/>
    </source>
</evidence>
<keyword evidence="2 4" id="KW-0808">Transferase</keyword>
<proteinExistence type="predicted"/>
<evidence type="ECO:0000313" key="5">
    <source>
        <dbReference type="Proteomes" id="UP000002221"/>
    </source>
</evidence>
<dbReference type="CDD" id="cd03794">
    <property type="entry name" value="GT4_WbuB-like"/>
    <property type="match status" value="1"/>
</dbReference>
<dbReference type="Pfam" id="PF13692">
    <property type="entry name" value="Glyco_trans_1_4"/>
    <property type="match status" value="1"/>
</dbReference>
<dbReference type="STRING" id="518766.Rmar_1322"/>
<dbReference type="Proteomes" id="UP000002221">
    <property type="component" value="Chromosome"/>
</dbReference>
<dbReference type="EMBL" id="CP001807">
    <property type="protein sequence ID" value="ACY48212.1"/>
    <property type="molecule type" value="Genomic_DNA"/>
</dbReference>
<name>D0MIA4_RHOM4</name>
<dbReference type="HOGENOM" id="CLU_032377_0_0_10"/>
<reference evidence="4 5" key="1">
    <citation type="journal article" date="2009" name="Stand. Genomic Sci.">
        <title>Complete genome sequence of Rhodothermus marinus type strain (R-10).</title>
        <authorList>
            <person name="Nolan M."/>
            <person name="Tindall B.J."/>
            <person name="Pomrenke H."/>
            <person name="Lapidus A."/>
            <person name="Copeland A."/>
            <person name="Glavina Del Rio T."/>
            <person name="Lucas S."/>
            <person name="Chen F."/>
            <person name="Tice H."/>
            <person name="Cheng J.F."/>
            <person name="Saunders E."/>
            <person name="Han C."/>
            <person name="Bruce D."/>
            <person name="Goodwin L."/>
            <person name="Chain P."/>
            <person name="Pitluck S."/>
            <person name="Ovchinikova G."/>
            <person name="Pati A."/>
            <person name="Ivanova N."/>
            <person name="Mavromatis K."/>
            <person name="Chen A."/>
            <person name="Palaniappan K."/>
            <person name="Land M."/>
            <person name="Hauser L."/>
            <person name="Chang Y.J."/>
            <person name="Jeffries C.D."/>
            <person name="Brettin T."/>
            <person name="Goker M."/>
            <person name="Bristow J."/>
            <person name="Eisen J.A."/>
            <person name="Markowitz V."/>
            <person name="Hugenholtz P."/>
            <person name="Kyrpides N.C."/>
            <person name="Klenk H.P."/>
            <person name="Detter J.C."/>
        </authorList>
    </citation>
    <scope>NUCLEOTIDE SEQUENCE [LARGE SCALE GENOMIC DNA]</scope>
    <source>
        <strain evidence="5">ATCC 43812 / DSM 4252 / R-10</strain>
    </source>
</reference>
<dbReference type="AlphaFoldDB" id="D0MIA4"/>
<keyword evidence="1" id="KW-0328">Glycosyltransferase</keyword>
<gene>
    <name evidence="4" type="ordered locus">Rmar_1322</name>
</gene>
<dbReference type="PANTHER" id="PTHR12526">
    <property type="entry name" value="GLYCOSYLTRANSFERASE"/>
    <property type="match status" value="1"/>
</dbReference>
<organism evidence="4 5">
    <name type="scientific">Rhodothermus marinus (strain ATCC 43812 / DSM 4252 / R-10)</name>
    <name type="common">Rhodothermus obamensis</name>
    <dbReference type="NCBI Taxonomy" id="518766"/>
    <lineage>
        <taxon>Bacteria</taxon>
        <taxon>Pseudomonadati</taxon>
        <taxon>Rhodothermota</taxon>
        <taxon>Rhodothermia</taxon>
        <taxon>Rhodothermales</taxon>
        <taxon>Rhodothermaceae</taxon>
        <taxon>Rhodothermus</taxon>
    </lineage>
</organism>
<evidence type="ECO:0000256" key="2">
    <source>
        <dbReference type="ARBA" id="ARBA00022679"/>
    </source>
</evidence>
<dbReference type="RefSeq" id="WP_012843824.1">
    <property type="nucleotide sequence ID" value="NC_013501.1"/>
</dbReference>
<dbReference type="GO" id="GO:0016757">
    <property type="term" value="F:glycosyltransferase activity"/>
    <property type="evidence" value="ECO:0007669"/>
    <property type="project" value="UniProtKB-KW"/>
</dbReference>
<dbReference type="Pfam" id="PF13579">
    <property type="entry name" value="Glyco_trans_4_4"/>
    <property type="match status" value="1"/>
</dbReference>
<keyword evidence="5" id="KW-1185">Reference proteome</keyword>
<dbReference type="SUPFAM" id="SSF53756">
    <property type="entry name" value="UDP-Glycosyltransferase/glycogen phosphorylase"/>
    <property type="match status" value="1"/>
</dbReference>
<protein>
    <submittedName>
        <fullName evidence="4">Glycosyl transferase group 1</fullName>
    </submittedName>
</protein>
<sequence>MRRVLLIAYYFPPMGLSGVQRMAKFARYLPDYGWEPIVLTVHPGGYFAYDETLLAEVKAAGVSIHRTLSLDPTRLFRGRKPVPLPAESIRRRWSRLNGWLFIPDNKIGWLPPAVWTGRRLIRSAPIDVIFASAPPATALLIGALLHRWSSRPLVLDYRDDWLENPRQIYPTRWHRRLHARLERWTLRHAACVTTINPHLQQAIARRMPPGGPSVHVIPHGFDPADFEAVAPEPRSDRKLRLLYSGVFYDAQQPDDFLRALARWLAEQPEARAHIEAVFVGLVPPHTPALIDRLGLHDVVTLRGYLPHREAIAALKAADVLWLTVGEQPGAAGISTSKLFEYIGTRKPILALIPEGVGRQVLAEYGAAYLTPPHDVEAIVQALQRLYEDWKSDRLPSGNASIVARYDRRRLAGQLAALLEETLQQTCKSA</sequence>
<dbReference type="InterPro" id="IPR028098">
    <property type="entry name" value="Glyco_trans_4-like_N"/>
</dbReference>
<evidence type="ECO:0000259" key="3">
    <source>
        <dbReference type="Pfam" id="PF13579"/>
    </source>
</evidence>
<dbReference type="CAZy" id="GT4">
    <property type="family name" value="Glycosyltransferase Family 4"/>
</dbReference>
<dbReference type="Gene3D" id="3.40.50.2000">
    <property type="entry name" value="Glycogen Phosphorylase B"/>
    <property type="match status" value="2"/>
</dbReference>
<dbReference type="PANTHER" id="PTHR12526:SF510">
    <property type="entry name" value="D-INOSITOL 3-PHOSPHATE GLYCOSYLTRANSFERASE"/>
    <property type="match status" value="1"/>
</dbReference>
<feature type="domain" description="Glycosyltransferase subfamily 4-like N-terminal" evidence="3">
    <location>
        <begin position="22"/>
        <end position="220"/>
    </location>
</feature>
<dbReference type="OrthoDB" id="846071at2"/>